<reference evidence="3 4" key="1">
    <citation type="submission" date="2024-02" db="EMBL/GenBank/DDBJ databases">
        <title>De novo assembly and annotation of 12 fungi associated with fruit tree decline syndrome in Ontario, Canada.</title>
        <authorList>
            <person name="Sulman M."/>
            <person name="Ellouze W."/>
            <person name="Ilyukhin E."/>
        </authorList>
    </citation>
    <scope>NUCLEOTIDE SEQUENCE [LARGE SCALE GENOMIC DNA]</scope>
    <source>
        <strain evidence="3 4">M42-189</strain>
    </source>
</reference>
<sequence length="962" mass="109054">MYRFPTPPLSQKSFDEDQPPQSPISITPQAAAPSSPPSLLSPTSINGSPGHILPTPKKARQGRASQKPTQPNTKTSPTCDILILPETPRRSTRIKCAPAKFAGMESPSPLPKPSTKHKVSPASKLVILKLRSELLEQVQTWESAVLETPMPSKFGKRKRAPQGPRSSSKKKSRKAKTKHADQEVQEPDPSHNTVHFPLSNDPFLPEPAEAVISSLKFIDYGASEELWSIGRQLMKNAQPPVELEQTEVPEQRVPKPEPHGQPPAWSQTRFALCESIPNCLMYQGGSYTYRGIAYAYLYAGSALSRDYVDGDVIIARAPGGMTKDQKTGRMVLAKDQVENSETEAFRNAMKAENPLIVIAKDNNTLIPSHMPHPYNVLGFFKATHMWWEKQTQTPGSKNSYRCARFRFERFNRKSEKAWYQPKDREETVPLGSLSHPGVAWCTSCRKSSLQVYLQGWLCLQRDCVAFWKLPKRSGQLCEVDERTLIYDPRFVRQRTSWQNEGLRYPLEHNPIEISEYAKPEYLYSTIGWKGVVCPQCRACVMRLNFSGWFCKTPNCGWRRLAPKMFMPAASIIDPAPSFPRTDGYTPSRDIAMGNIRVAKPIYANNYRMNRFDIPEAGYIVHCLANETICKEPDGPDDMFMELQTIDIGLERRALGSEKHQDPSYARHMNFNVGMQYKFAATGIQRSVSFEEVKAQAVRNVRTRLNSMMVQILARDQNKSIEEVTKDWKKHEFNEELILGYFEDQSIGYHDDGEPGLGPNIATLSLGDTGKMLIRMKPLHYYGRTKAGVYDYKHPPIPGCLMYEERVARHEEFLRNAPSKHTEAYWKRVATELNLPRYSEKTPEVLDMTLRHGDQVFMVGADIQTYYEHSVSHEGHMRFALTCRTIEPSSLNPTDLPDFEVGPDMGHYDYSKLPLPRDTAGIPISNGWKWKFDDGLMGYVEEVEETAGETEASSRPAVMSMEK</sequence>
<gene>
    <name evidence="3" type="ORF">SLS60_009065</name>
</gene>
<feature type="domain" description="Alpha-ketoglutarate-dependent dioxygenase AlkB-like" evidence="2">
    <location>
        <begin position="691"/>
        <end position="875"/>
    </location>
</feature>
<feature type="region of interest" description="Disordered" evidence="1">
    <location>
        <begin position="1"/>
        <end position="121"/>
    </location>
</feature>
<feature type="compositionally biased region" description="Basic and acidic residues" evidence="1">
    <location>
        <begin position="249"/>
        <end position="258"/>
    </location>
</feature>
<organism evidence="3 4">
    <name type="scientific">Paraconiothyrium brasiliense</name>
    <dbReference type="NCBI Taxonomy" id="300254"/>
    <lineage>
        <taxon>Eukaryota</taxon>
        <taxon>Fungi</taxon>
        <taxon>Dikarya</taxon>
        <taxon>Ascomycota</taxon>
        <taxon>Pezizomycotina</taxon>
        <taxon>Dothideomycetes</taxon>
        <taxon>Pleosporomycetidae</taxon>
        <taxon>Pleosporales</taxon>
        <taxon>Massarineae</taxon>
        <taxon>Didymosphaeriaceae</taxon>
        <taxon>Paraconiothyrium</taxon>
    </lineage>
</organism>
<dbReference type="PANTHER" id="PTHR31573:SF4">
    <property type="entry name" value="FE2OG DIOXYGENASE DOMAIN-CONTAINING PROTEIN"/>
    <property type="match status" value="1"/>
</dbReference>
<dbReference type="Pfam" id="PF13532">
    <property type="entry name" value="2OG-FeII_Oxy_2"/>
    <property type="match status" value="1"/>
</dbReference>
<feature type="compositionally biased region" description="Basic residues" evidence="1">
    <location>
        <begin position="167"/>
        <end position="177"/>
    </location>
</feature>
<dbReference type="Proteomes" id="UP001521785">
    <property type="component" value="Unassembled WGS sequence"/>
</dbReference>
<dbReference type="Gene3D" id="2.60.120.590">
    <property type="entry name" value="Alpha-ketoglutarate-dependent dioxygenase AlkB-like"/>
    <property type="match status" value="1"/>
</dbReference>
<proteinExistence type="predicted"/>
<evidence type="ECO:0000256" key="1">
    <source>
        <dbReference type="SAM" id="MobiDB-lite"/>
    </source>
</evidence>
<protein>
    <recommendedName>
        <fullName evidence="2">Alpha-ketoglutarate-dependent dioxygenase AlkB-like domain-containing protein</fullName>
    </recommendedName>
</protein>
<dbReference type="EMBL" id="JAKJXO020000014">
    <property type="protein sequence ID" value="KAL1596419.1"/>
    <property type="molecule type" value="Genomic_DNA"/>
</dbReference>
<evidence type="ECO:0000313" key="3">
    <source>
        <dbReference type="EMBL" id="KAL1596419.1"/>
    </source>
</evidence>
<feature type="compositionally biased region" description="Polar residues" evidence="1">
    <location>
        <begin position="63"/>
        <end position="78"/>
    </location>
</feature>
<dbReference type="InterPro" id="IPR032852">
    <property type="entry name" value="ALKBH2"/>
</dbReference>
<comment type="caution">
    <text evidence="3">The sequence shown here is derived from an EMBL/GenBank/DDBJ whole genome shotgun (WGS) entry which is preliminary data.</text>
</comment>
<dbReference type="SUPFAM" id="SSF51197">
    <property type="entry name" value="Clavaminate synthase-like"/>
    <property type="match status" value="1"/>
</dbReference>
<dbReference type="PANTHER" id="PTHR31573">
    <property type="entry name" value="ALPHA-KETOGLUTARATE-DEPENDENT DIOXYGENASE ALKB HOMOLOG 2"/>
    <property type="match status" value="1"/>
</dbReference>
<name>A0ABR3QW72_9PLEO</name>
<evidence type="ECO:0000313" key="4">
    <source>
        <dbReference type="Proteomes" id="UP001521785"/>
    </source>
</evidence>
<keyword evidence="4" id="KW-1185">Reference proteome</keyword>
<feature type="region of interest" description="Disordered" evidence="1">
    <location>
        <begin position="145"/>
        <end position="193"/>
    </location>
</feature>
<feature type="compositionally biased region" description="Low complexity" evidence="1">
    <location>
        <begin position="23"/>
        <end position="45"/>
    </location>
</feature>
<dbReference type="InterPro" id="IPR037151">
    <property type="entry name" value="AlkB-like_sf"/>
</dbReference>
<dbReference type="InterPro" id="IPR027450">
    <property type="entry name" value="AlkB-like"/>
</dbReference>
<accession>A0ABR3QW72</accession>
<evidence type="ECO:0000259" key="2">
    <source>
        <dbReference type="Pfam" id="PF13532"/>
    </source>
</evidence>
<feature type="region of interest" description="Disordered" evidence="1">
    <location>
        <begin position="244"/>
        <end position="264"/>
    </location>
</feature>